<evidence type="ECO:0000256" key="2">
    <source>
        <dbReference type="SAM" id="Phobius"/>
    </source>
</evidence>
<dbReference type="OrthoDB" id="490216at2"/>
<dbReference type="AlphaFoldDB" id="K9YSH1"/>
<keyword evidence="4" id="KW-1185">Reference proteome</keyword>
<keyword evidence="2" id="KW-1133">Transmembrane helix</keyword>
<reference evidence="3" key="1">
    <citation type="submission" date="2012-04" db="EMBL/GenBank/DDBJ databases">
        <title>Finished genome of Dactylococcopsis salina PCC 8305.</title>
        <authorList>
            <consortium name="US DOE Joint Genome Institute"/>
            <person name="Gugger M."/>
            <person name="Coursin T."/>
            <person name="Rippka R."/>
            <person name="Tandeau De Marsac N."/>
            <person name="Huntemann M."/>
            <person name="Wei C.-L."/>
            <person name="Han J."/>
            <person name="Detter J.C."/>
            <person name="Han C."/>
            <person name="Tapia R."/>
            <person name="Daligault H."/>
            <person name="Chen A."/>
            <person name="Krypides N."/>
            <person name="Mavromatis K."/>
            <person name="Markowitz V."/>
            <person name="Szeto E."/>
            <person name="Ivanova N."/>
            <person name="Ovchinnikova G."/>
            <person name="Pagani I."/>
            <person name="Pati A."/>
            <person name="Goodwin L."/>
            <person name="Peters L."/>
            <person name="Pitluck S."/>
            <person name="Woyke T."/>
            <person name="Kerfeld C."/>
        </authorList>
    </citation>
    <scope>NUCLEOTIDE SEQUENCE [LARGE SCALE GENOMIC DNA]</scope>
    <source>
        <strain evidence="3">PCC 8305</strain>
    </source>
</reference>
<keyword evidence="2" id="KW-0472">Membrane</keyword>
<evidence type="ECO:0000313" key="3">
    <source>
        <dbReference type="EMBL" id="AFZ49829.1"/>
    </source>
</evidence>
<dbReference type="HOGENOM" id="CLU_075760_0_0_3"/>
<gene>
    <name evidence="3" type="ORF">Dacsa_1126</name>
</gene>
<name>K9YSH1_DACS8</name>
<dbReference type="RefSeq" id="WP_015228838.1">
    <property type="nucleotide sequence ID" value="NC_019780.1"/>
</dbReference>
<dbReference type="EMBL" id="CP003944">
    <property type="protein sequence ID" value="AFZ49829.1"/>
    <property type="molecule type" value="Genomic_DNA"/>
</dbReference>
<keyword evidence="2" id="KW-0812">Transmembrane</keyword>
<evidence type="ECO:0000256" key="1">
    <source>
        <dbReference type="SAM" id="MobiDB-lite"/>
    </source>
</evidence>
<dbReference type="KEGG" id="dsl:Dacsa_1126"/>
<feature type="transmembrane region" description="Helical" evidence="2">
    <location>
        <begin position="12"/>
        <end position="44"/>
    </location>
</feature>
<evidence type="ECO:0000313" key="4">
    <source>
        <dbReference type="Proteomes" id="UP000010482"/>
    </source>
</evidence>
<feature type="compositionally biased region" description="Polar residues" evidence="1">
    <location>
        <begin position="151"/>
        <end position="186"/>
    </location>
</feature>
<proteinExistence type="predicted"/>
<sequence length="249" mass="28127">MTGKVIDSGATSFLVLIIPIALIAVVVATAWPILLALLLIIIIWQIIQQWQWQRFINKVNPIFNQLLKDNNGCVTPVDLAMKANVEGNQANKFLDYKATEFSAKSREIPNQGKVYYFLTSSAVENFFTEPDSLDNLELEEENDLAESSEEITTSSVAKTSNFSQVNSNVNRATATQREVTSTSPPANTEEDNQVSLIQAELARRLMVHPSTVGKRKLDPDFSQWSRKRDPEKISWHYSDETKLFYPLDE</sequence>
<protein>
    <submittedName>
        <fullName evidence="3">Uncharacterized protein</fullName>
    </submittedName>
</protein>
<dbReference type="eggNOG" id="COG3170">
    <property type="taxonomic scope" value="Bacteria"/>
</dbReference>
<feature type="region of interest" description="Disordered" evidence="1">
    <location>
        <begin position="146"/>
        <end position="192"/>
    </location>
</feature>
<organism evidence="3 4">
    <name type="scientific">Dactylococcopsis salina (strain PCC 8305)</name>
    <name type="common">Myxobactron salinum</name>
    <dbReference type="NCBI Taxonomy" id="13035"/>
    <lineage>
        <taxon>Bacteria</taxon>
        <taxon>Bacillati</taxon>
        <taxon>Cyanobacteriota</taxon>
        <taxon>Cyanophyceae</taxon>
        <taxon>Nodosilineales</taxon>
        <taxon>Cymatolegaceae</taxon>
        <taxon>Dactylococcopsis</taxon>
    </lineage>
</organism>
<dbReference type="Proteomes" id="UP000010482">
    <property type="component" value="Chromosome"/>
</dbReference>
<accession>K9YSH1</accession>